<proteinExistence type="predicted"/>
<evidence type="ECO:0000313" key="2">
    <source>
        <dbReference type="Proteomes" id="UP000249057"/>
    </source>
</evidence>
<keyword evidence="2" id="KW-1185">Reference proteome</keyword>
<dbReference type="Proteomes" id="UP000249057">
    <property type="component" value="Unassembled WGS sequence"/>
</dbReference>
<protein>
    <submittedName>
        <fullName evidence="1">Uncharacterized protein</fullName>
    </submittedName>
</protein>
<accession>A0ACD1FWG5</accession>
<gene>
    <name evidence="1" type="ORF">BO95DRAFT_274780</name>
</gene>
<evidence type="ECO:0000313" key="1">
    <source>
        <dbReference type="EMBL" id="RAH41331.1"/>
    </source>
</evidence>
<organism evidence="1 2">
    <name type="scientific">Aspergillus brunneoviolaceus CBS 621.78</name>
    <dbReference type="NCBI Taxonomy" id="1450534"/>
    <lineage>
        <taxon>Eukaryota</taxon>
        <taxon>Fungi</taxon>
        <taxon>Dikarya</taxon>
        <taxon>Ascomycota</taxon>
        <taxon>Pezizomycotina</taxon>
        <taxon>Eurotiomycetes</taxon>
        <taxon>Eurotiomycetidae</taxon>
        <taxon>Eurotiales</taxon>
        <taxon>Aspergillaceae</taxon>
        <taxon>Aspergillus</taxon>
        <taxon>Aspergillus subgen. Circumdati</taxon>
    </lineage>
</organism>
<sequence>MHSWSPETVIALVTLIATAPSSLLVLYDFYLRHYGRRHSPPQLHHGLLDPSILWFYSAVSLRSKLITSYYVCVL</sequence>
<name>A0ACD1FWG5_9EURO</name>
<dbReference type="EMBL" id="KZ825390">
    <property type="protein sequence ID" value="RAH41331.1"/>
    <property type="molecule type" value="Genomic_DNA"/>
</dbReference>
<reference evidence="1" key="1">
    <citation type="submission" date="2018-02" db="EMBL/GenBank/DDBJ databases">
        <title>The genomes of Aspergillus section Nigri reveals drivers in fungal speciation.</title>
        <authorList>
            <consortium name="DOE Joint Genome Institute"/>
            <person name="Vesth T.C."/>
            <person name="Nybo J."/>
            <person name="Theobald S."/>
            <person name="Brandl J."/>
            <person name="Frisvad J.C."/>
            <person name="Nielsen K.F."/>
            <person name="Lyhne E.K."/>
            <person name="Kogle M.E."/>
            <person name="Kuo A."/>
            <person name="Riley R."/>
            <person name="Clum A."/>
            <person name="Nolan M."/>
            <person name="Lipzen A."/>
            <person name="Salamov A."/>
            <person name="Henrissat B."/>
            <person name="Wiebenga A."/>
            <person name="De vries R.P."/>
            <person name="Grigoriev I.V."/>
            <person name="Mortensen U.H."/>
            <person name="Andersen M.R."/>
            <person name="Baker S.E."/>
        </authorList>
    </citation>
    <scope>NUCLEOTIDE SEQUENCE</scope>
    <source>
        <strain evidence="1">CBS 621.78</strain>
    </source>
</reference>